<keyword evidence="5" id="KW-0133">Cell shape</keyword>
<keyword evidence="3" id="KW-1003">Cell membrane</keyword>
<accession>A0A9D6L8M3</accession>
<dbReference type="AlphaFoldDB" id="A0A9D6L8M3"/>
<keyword evidence="4 8" id="KW-0812">Transmembrane</keyword>
<evidence type="ECO:0000313" key="9">
    <source>
        <dbReference type="EMBL" id="MBI3539670.1"/>
    </source>
</evidence>
<dbReference type="EMBL" id="JACQAY010000167">
    <property type="protein sequence ID" value="MBI3539670.1"/>
    <property type="molecule type" value="Genomic_DNA"/>
</dbReference>
<protein>
    <submittedName>
        <fullName evidence="9">Rod shape-determining protein MreD</fullName>
    </submittedName>
</protein>
<dbReference type="Proteomes" id="UP000807850">
    <property type="component" value="Unassembled WGS sequence"/>
</dbReference>
<keyword evidence="6 8" id="KW-1133">Transmembrane helix</keyword>
<dbReference type="GO" id="GO:0008360">
    <property type="term" value="P:regulation of cell shape"/>
    <property type="evidence" value="ECO:0007669"/>
    <property type="project" value="UniProtKB-KW"/>
</dbReference>
<proteinExistence type="inferred from homology"/>
<organism evidence="9 10">
    <name type="scientific">Eiseniibacteriota bacterium</name>
    <dbReference type="NCBI Taxonomy" id="2212470"/>
    <lineage>
        <taxon>Bacteria</taxon>
        <taxon>Candidatus Eiseniibacteriota</taxon>
    </lineage>
</organism>
<keyword evidence="7 8" id="KW-0472">Membrane</keyword>
<evidence type="ECO:0000256" key="4">
    <source>
        <dbReference type="ARBA" id="ARBA00022692"/>
    </source>
</evidence>
<name>A0A9D6L8M3_UNCEI</name>
<dbReference type="GO" id="GO:0005886">
    <property type="term" value="C:plasma membrane"/>
    <property type="evidence" value="ECO:0007669"/>
    <property type="project" value="UniProtKB-SubCell"/>
</dbReference>
<evidence type="ECO:0000256" key="1">
    <source>
        <dbReference type="ARBA" id="ARBA00004651"/>
    </source>
</evidence>
<feature type="transmembrane region" description="Helical" evidence="8">
    <location>
        <begin position="100"/>
        <end position="117"/>
    </location>
</feature>
<gene>
    <name evidence="9" type="primary">mreD</name>
    <name evidence="9" type="ORF">HY076_05305</name>
</gene>
<feature type="transmembrane region" description="Helical" evidence="8">
    <location>
        <begin position="6"/>
        <end position="27"/>
    </location>
</feature>
<feature type="transmembrane region" description="Helical" evidence="8">
    <location>
        <begin position="34"/>
        <end position="58"/>
    </location>
</feature>
<dbReference type="Pfam" id="PF04093">
    <property type="entry name" value="MreD"/>
    <property type="match status" value="1"/>
</dbReference>
<feature type="transmembrane region" description="Helical" evidence="8">
    <location>
        <begin position="129"/>
        <end position="154"/>
    </location>
</feature>
<reference evidence="9" key="1">
    <citation type="submission" date="2020-07" db="EMBL/GenBank/DDBJ databases">
        <title>Huge and variable diversity of episymbiotic CPR bacteria and DPANN archaea in groundwater ecosystems.</title>
        <authorList>
            <person name="He C.Y."/>
            <person name="Keren R."/>
            <person name="Whittaker M."/>
            <person name="Farag I.F."/>
            <person name="Doudna J."/>
            <person name="Cate J.H.D."/>
            <person name="Banfield J.F."/>
        </authorList>
    </citation>
    <scope>NUCLEOTIDE SEQUENCE</scope>
    <source>
        <strain evidence="9">NC_groundwater_928_Pr1_S-0.2um_72_17</strain>
    </source>
</reference>
<sequence length="171" mass="17926">MRSVGGLVLFAAVIMLLRSTALSAFAARDIVVDALAFATVFWALRYGAAAGATFGFLLGLAADLDATHWLGRHALILALGGWLIGWLARRVVRESLGTQLVLIAIATAAHQLWIVPFELGGTGGLAAGWLYLAQRVLIAVLVTAPLGVVVLVIARQLIGRPIFAHALGQPG</sequence>
<comment type="caution">
    <text evidence="9">The sequence shown here is derived from an EMBL/GenBank/DDBJ whole genome shotgun (WGS) entry which is preliminary data.</text>
</comment>
<comment type="subcellular location">
    <subcellularLocation>
        <location evidence="1">Cell membrane</location>
        <topology evidence="1">Multi-pass membrane protein</topology>
    </subcellularLocation>
</comment>
<evidence type="ECO:0000256" key="8">
    <source>
        <dbReference type="SAM" id="Phobius"/>
    </source>
</evidence>
<evidence type="ECO:0000256" key="3">
    <source>
        <dbReference type="ARBA" id="ARBA00022475"/>
    </source>
</evidence>
<dbReference type="NCBIfam" id="TIGR03426">
    <property type="entry name" value="shape_MreD"/>
    <property type="match status" value="1"/>
</dbReference>
<feature type="transmembrane region" description="Helical" evidence="8">
    <location>
        <begin position="70"/>
        <end position="88"/>
    </location>
</feature>
<evidence type="ECO:0000256" key="7">
    <source>
        <dbReference type="ARBA" id="ARBA00023136"/>
    </source>
</evidence>
<comment type="similarity">
    <text evidence="2">Belongs to the MreD family.</text>
</comment>
<evidence type="ECO:0000313" key="10">
    <source>
        <dbReference type="Proteomes" id="UP000807850"/>
    </source>
</evidence>
<dbReference type="InterPro" id="IPR007227">
    <property type="entry name" value="Cell_shape_determining_MreD"/>
</dbReference>
<evidence type="ECO:0000256" key="6">
    <source>
        <dbReference type="ARBA" id="ARBA00022989"/>
    </source>
</evidence>
<evidence type="ECO:0000256" key="2">
    <source>
        <dbReference type="ARBA" id="ARBA00007776"/>
    </source>
</evidence>
<evidence type="ECO:0000256" key="5">
    <source>
        <dbReference type="ARBA" id="ARBA00022960"/>
    </source>
</evidence>